<reference evidence="1 2" key="1">
    <citation type="journal article" date="2021" name="Appl. Environ. Microbiol.">
        <title>Genetic linkage and physical mapping for an oyster mushroom Pleurotus cornucopiae and QTL analysis for the trait cap color.</title>
        <authorList>
            <person name="Zhang Y."/>
            <person name="Gao W."/>
            <person name="Sonnenberg A."/>
            <person name="Chen Q."/>
            <person name="Zhang J."/>
            <person name="Huang C."/>
        </authorList>
    </citation>
    <scope>NUCLEOTIDE SEQUENCE [LARGE SCALE GENOMIC DNA]</scope>
    <source>
        <strain evidence="1">CCMSSC00406</strain>
    </source>
</reference>
<accession>A0ACB7J3S8</accession>
<evidence type="ECO:0000313" key="2">
    <source>
        <dbReference type="Proteomes" id="UP000824881"/>
    </source>
</evidence>
<gene>
    <name evidence="1" type="ORF">CCMSSC00406_0007083</name>
</gene>
<sequence>MLGKILTFTLETGLITTGWMALQLILQLALFRDNRHFRAYTAFFYPSGPSYSVWLLATLNARSSFNKDPSCFVDVTNPPTVPGEIRFRHPTVEGTQVVISITTGGVTSRVESLEAESDSLRGDDRGKQSEVVLG</sequence>
<proteinExistence type="predicted"/>
<keyword evidence="2" id="KW-1185">Reference proteome</keyword>
<comment type="caution">
    <text evidence="1">The sequence shown here is derived from an EMBL/GenBank/DDBJ whole genome shotgun (WGS) entry which is preliminary data.</text>
</comment>
<dbReference type="EMBL" id="WQMT02000003">
    <property type="protein sequence ID" value="KAG9225252.1"/>
    <property type="molecule type" value="Genomic_DNA"/>
</dbReference>
<dbReference type="Proteomes" id="UP000824881">
    <property type="component" value="Unassembled WGS sequence"/>
</dbReference>
<organism evidence="1 2">
    <name type="scientific">Pleurotus cornucopiae</name>
    <name type="common">Cornucopia mushroom</name>
    <dbReference type="NCBI Taxonomy" id="5321"/>
    <lineage>
        <taxon>Eukaryota</taxon>
        <taxon>Fungi</taxon>
        <taxon>Dikarya</taxon>
        <taxon>Basidiomycota</taxon>
        <taxon>Agaricomycotina</taxon>
        <taxon>Agaricomycetes</taxon>
        <taxon>Agaricomycetidae</taxon>
        <taxon>Agaricales</taxon>
        <taxon>Pleurotineae</taxon>
        <taxon>Pleurotaceae</taxon>
        <taxon>Pleurotus</taxon>
    </lineage>
</organism>
<evidence type="ECO:0000313" key="1">
    <source>
        <dbReference type="EMBL" id="KAG9225252.1"/>
    </source>
</evidence>
<name>A0ACB7J3S8_PLECO</name>
<protein>
    <submittedName>
        <fullName evidence="1">Uncharacterized protein</fullName>
    </submittedName>
</protein>